<evidence type="ECO:0000313" key="3">
    <source>
        <dbReference type="Proteomes" id="UP001497512"/>
    </source>
</evidence>
<evidence type="ECO:0000313" key="2">
    <source>
        <dbReference type="EMBL" id="CAK9195091.1"/>
    </source>
</evidence>
<name>A0ABP0TF89_9BRYO</name>
<accession>A0ABP0TF89</accession>
<dbReference type="EMBL" id="OZ019902">
    <property type="protein sequence ID" value="CAK9195091.1"/>
    <property type="molecule type" value="Genomic_DNA"/>
</dbReference>
<feature type="region of interest" description="Disordered" evidence="1">
    <location>
        <begin position="1"/>
        <end position="26"/>
    </location>
</feature>
<proteinExistence type="predicted"/>
<feature type="region of interest" description="Disordered" evidence="1">
    <location>
        <begin position="423"/>
        <end position="444"/>
    </location>
</feature>
<organism evidence="2 3">
    <name type="scientific">Sphagnum troendelagicum</name>
    <dbReference type="NCBI Taxonomy" id="128251"/>
    <lineage>
        <taxon>Eukaryota</taxon>
        <taxon>Viridiplantae</taxon>
        <taxon>Streptophyta</taxon>
        <taxon>Embryophyta</taxon>
        <taxon>Bryophyta</taxon>
        <taxon>Sphagnophytina</taxon>
        <taxon>Sphagnopsida</taxon>
        <taxon>Sphagnales</taxon>
        <taxon>Sphagnaceae</taxon>
        <taxon>Sphagnum</taxon>
    </lineage>
</organism>
<protein>
    <submittedName>
        <fullName evidence="2">Uncharacterized protein</fullName>
    </submittedName>
</protein>
<dbReference type="Proteomes" id="UP001497512">
    <property type="component" value="Chromosome 10"/>
</dbReference>
<evidence type="ECO:0000256" key="1">
    <source>
        <dbReference type="SAM" id="MobiDB-lite"/>
    </source>
</evidence>
<sequence>MTPYEELRAEPSNTKKEHLDAAEDKVSGNPIDAEIVGAVRNIKKSEVEDLNITSELDTGLGKPLTFVLPQSAVEDDRVDRRTMVNHADEQQTSISQIASELVEVLIEASEQGNPSLKTEHGIGAKCEDSRIEAVRMGLPDNFVAPDDSSMTPLQVTCQRPPGRDVDIFQTVSSNAYGQDPCVQEFGISISNRLANVAAQTLALPRLKYHDTSWEECILSIGHGNMMNKRMVNGGSVRHWACINFSQYVRAEIAPQLCNELIEMCRTSGMIFESNPVLTIQCARPEHCDGDKFQETSNAAGFADEHKESPRLSGISDDIHSTISKSKEIIVGPKATLCDCAVQNEFQNSPTISKNNESSKRCGLLGTVRYEFATGDCKMDPDVITETPSVTLKRNCSLKVEELCTYPSPLITEEPSLRERIAAGSTEEPTCPQGSNQNELERTSQKCSVEKDKEKSCGSDVLETVSCAMLVREVEEDTAVKAPLHQSNIQNELKNYSTTGNKDSESSRVELLGTNPVNIVFGKWMMDAHGRAEQLYSTFKRNSS</sequence>
<dbReference type="PANTHER" id="PTHR22891">
    <property type="entry name" value="EUKARYOTIC TRANSLATION INITIATION FACTOR 2C"/>
    <property type="match status" value="1"/>
</dbReference>
<dbReference type="Gene3D" id="3.40.50.2300">
    <property type="match status" value="1"/>
</dbReference>
<reference evidence="2" key="1">
    <citation type="submission" date="2024-02" db="EMBL/GenBank/DDBJ databases">
        <authorList>
            <consortium name="ELIXIR-Norway"/>
            <consortium name="Elixir Norway"/>
        </authorList>
    </citation>
    <scope>NUCLEOTIDE SEQUENCE</scope>
</reference>
<gene>
    <name evidence="2" type="ORF">CSSPTR1EN2_LOCUS2851</name>
</gene>
<keyword evidence="3" id="KW-1185">Reference proteome</keyword>